<evidence type="ECO:0000256" key="1">
    <source>
        <dbReference type="SAM" id="MobiDB-lite"/>
    </source>
</evidence>
<dbReference type="RefSeq" id="WP_168528946.1">
    <property type="nucleotide sequence ID" value="NZ_JBHSKH010000020.1"/>
</dbReference>
<feature type="domain" description="Bro-N" evidence="2">
    <location>
        <begin position="6"/>
        <end position="126"/>
    </location>
</feature>
<dbReference type="EMBL" id="JBHTMM010000062">
    <property type="protein sequence ID" value="MFD1310848.1"/>
    <property type="molecule type" value="Genomic_DNA"/>
</dbReference>
<evidence type="ECO:0000313" key="4">
    <source>
        <dbReference type="Proteomes" id="UP001597058"/>
    </source>
</evidence>
<protein>
    <submittedName>
        <fullName evidence="3">Bro-N domain-containing protein</fullName>
    </submittedName>
</protein>
<evidence type="ECO:0000259" key="2">
    <source>
        <dbReference type="PROSITE" id="PS51750"/>
    </source>
</evidence>
<accession>A0ABW3XNW4</accession>
<dbReference type="SMART" id="SM01040">
    <property type="entry name" value="Bro-N"/>
    <property type="match status" value="1"/>
</dbReference>
<dbReference type="Proteomes" id="UP001597058">
    <property type="component" value="Unassembled WGS sequence"/>
</dbReference>
<feature type="compositionally biased region" description="Basic and acidic residues" evidence="1">
    <location>
        <begin position="195"/>
        <end position="213"/>
    </location>
</feature>
<name>A0ABW3XNW4_9ACTN</name>
<organism evidence="3 4">
    <name type="scientific">Streptomyces kaempferi</name>
    <dbReference type="NCBI Taxonomy" id="333725"/>
    <lineage>
        <taxon>Bacteria</taxon>
        <taxon>Bacillati</taxon>
        <taxon>Actinomycetota</taxon>
        <taxon>Actinomycetes</taxon>
        <taxon>Kitasatosporales</taxon>
        <taxon>Streptomycetaceae</taxon>
        <taxon>Streptomyces</taxon>
    </lineage>
</organism>
<dbReference type="PANTHER" id="PTHR36180">
    <property type="entry name" value="DNA-BINDING PROTEIN-RELATED-RELATED"/>
    <property type="match status" value="1"/>
</dbReference>
<dbReference type="InterPro" id="IPR003497">
    <property type="entry name" value="BRO_N_domain"/>
</dbReference>
<dbReference type="PANTHER" id="PTHR36180:SF2">
    <property type="entry name" value="BRO FAMILY PROTEIN"/>
    <property type="match status" value="1"/>
</dbReference>
<keyword evidence="4" id="KW-1185">Reference proteome</keyword>
<feature type="region of interest" description="Disordered" evidence="1">
    <location>
        <begin position="182"/>
        <end position="229"/>
    </location>
</feature>
<proteinExistence type="predicted"/>
<comment type="caution">
    <text evidence="3">The sequence shown here is derived from an EMBL/GenBank/DDBJ whole genome shotgun (WGS) entry which is preliminary data.</text>
</comment>
<dbReference type="Pfam" id="PF02498">
    <property type="entry name" value="Bro-N"/>
    <property type="match status" value="1"/>
</dbReference>
<reference evidence="4" key="1">
    <citation type="journal article" date="2019" name="Int. J. Syst. Evol. Microbiol.">
        <title>The Global Catalogue of Microorganisms (GCM) 10K type strain sequencing project: providing services to taxonomists for standard genome sequencing and annotation.</title>
        <authorList>
            <consortium name="The Broad Institute Genomics Platform"/>
            <consortium name="The Broad Institute Genome Sequencing Center for Infectious Disease"/>
            <person name="Wu L."/>
            <person name="Ma J."/>
        </authorList>
    </citation>
    <scope>NUCLEOTIDE SEQUENCE [LARGE SCALE GENOMIC DNA]</scope>
    <source>
        <strain evidence="4">CGMCC 4.7020</strain>
    </source>
</reference>
<gene>
    <name evidence="3" type="ORF">ACFQ5X_34075</name>
</gene>
<dbReference type="PROSITE" id="PS51750">
    <property type="entry name" value="BRO_N"/>
    <property type="match status" value="1"/>
</dbReference>
<evidence type="ECO:0000313" key="3">
    <source>
        <dbReference type="EMBL" id="MFD1310848.1"/>
    </source>
</evidence>
<sequence>MYEQDAIDINDFVFAATGARVRRVTSADGEHWFPAADVARVLGYTNTRQALLRHVAAECRQSLEDLARSVHGADALSRIAGHRLKKSMTMVNLQGLVRLVNGCAKPECEPFKAWAAEAVVSIQRDGCHALEPAPVQPASDGGVAYAVPQQVADALVRLEGRNILADEALAARAAVRNALVTERDRSAAEGNRPAARCERPAAEPNRPLRESGRGRRAVSRGQDALARSQEVIGRRQEMIARSQDAMAAALGRMAESLDRIAGRMGAGAGARSRR</sequence>